<protein>
    <submittedName>
        <fullName evidence="1">Uncharacterized protein</fullName>
    </submittedName>
</protein>
<evidence type="ECO:0000313" key="1">
    <source>
        <dbReference type="Ensembl" id="ENSBTAP00000074153.1"/>
    </source>
</evidence>
<keyword evidence="2" id="KW-1185">Reference proteome</keyword>
<reference evidence="1" key="2">
    <citation type="submission" date="2025-08" db="UniProtKB">
        <authorList>
            <consortium name="Ensembl"/>
        </authorList>
    </citation>
    <scope>IDENTIFICATION</scope>
    <source>
        <strain evidence="1">Hereford</strain>
    </source>
</reference>
<organism evidence="1 2">
    <name type="scientific">Bos taurus</name>
    <name type="common">Bovine</name>
    <dbReference type="NCBI Taxonomy" id="9913"/>
    <lineage>
        <taxon>Eukaryota</taxon>
        <taxon>Metazoa</taxon>
        <taxon>Chordata</taxon>
        <taxon>Craniata</taxon>
        <taxon>Vertebrata</taxon>
        <taxon>Euteleostomi</taxon>
        <taxon>Mammalia</taxon>
        <taxon>Eutheria</taxon>
        <taxon>Laurasiatheria</taxon>
        <taxon>Artiodactyla</taxon>
        <taxon>Ruminantia</taxon>
        <taxon>Pecora</taxon>
        <taxon>Bovidae</taxon>
        <taxon>Bovinae</taxon>
        <taxon>Bos</taxon>
    </lineage>
</organism>
<reference evidence="1" key="3">
    <citation type="submission" date="2025-09" db="UniProtKB">
        <authorList>
            <consortium name="Ensembl"/>
        </authorList>
    </citation>
    <scope>IDENTIFICATION</scope>
    <source>
        <strain evidence="1">Hereford</strain>
    </source>
</reference>
<dbReference type="Proteomes" id="UP000009136">
    <property type="component" value="Chromosome 2"/>
</dbReference>
<dbReference type="Ensembl" id="ENSBTAT00000070101.1">
    <property type="protein sequence ID" value="ENSBTAP00000074153.1"/>
    <property type="gene ID" value="ENSBTAG00000053081.1"/>
</dbReference>
<sequence>MVDLCPASSRVMFLFLAAASLFNSESDLSTLPKFIAMELSTPSGAPPFG</sequence>
<dbReference type="GeneTree" id="ENSGT01130000278523"/>
<evidence type="ECO:0000313" key="2">
    <source>
        <dbReference type="Proteomes" id="UP000009136"/>
    </source>
</evidence>
<name>A0A3Q1MIL4_BOVIN</name>
<proteinExistence type="predicted"/>
<dbReference type="Bgee" id="ENSBTAG00000053081">
    <property type="expression patterns" value="Expressed in semen and 34 other cell types or tissues"/>
</dbReference>
<dbReference type="VEuPathDB" id="HostDB:ENSBTAG00000053081"/>
<accession>A0A3Q1MIL4</accession>
<dbReference type="AlphaFoldDB" id="A0A3Q1MIL4"/>
<reference evidence="1" key="1">
    <citation type="submission" date="2018-03" db="EMBL/GenBank/DDBJ databases">
        <title>ARS-UCD1.2.</title>
        <authorList>
            <person name="Rosen B.D."/>
            <person name="Bickhart D.M."/>
            <person name="Koren S."/>
            <person name="Schnabel R.D."/>
            <person name="Hall R."/>
            <person name="Zimin A."/>
            <person name="Dreischer C."/>
            <person name="Schultheiss S."/>
            <person name="Schroeder S.G."/>
            <person name="Elsik C.G."/>
            <person name="Couldrey C."/>
            <person name="Liu G.E."/>
            <person name="Van Tassell C.P."/>
            <person name="Phillippy A.M."/>
            <person name="Smith T.P.L."/>
            <person name="Medrano J.F."/>
        </authorList>
    </citation>
    <scope>NUCLEOTIDE SEQUENCE [LARGE SCALE GENOMIC DNA]</scope>
    <source>
        <strain evidence="1">Hereford</strain>
    </source>
</reference>
<dbReference type="InParanoid" id="A0A3Q1MIL4"/>